<accession>A0A493U1Q3</accession>
<evidence type="ECO:0000256" key="1">
    <source>
        <dbReference type="ARBA" id="ARBA00004141"/>
    </source>
</evidence>
<organism evidence="7 8">
    <name type="scientific">Anas platyrhynchos platyrhynchos</name>
    <name type="common">Northern mallard</name>
    <dbReference type="NCBI Taxonomy" id="8840"/>
    <lineage>
        <taxon>Eukaryota</taxon>
        <taxon>Metazoa</taxon>
        <taxon>Chordata</taxon>
        <taxon>Craniata</taxon>
        <taxon>Vertebrata</taxon>
        <taxon>Euteleostomi</taxon>
        <taxon>Archelosauria</taxon>
        <taxon>Archosauria</taxon>
        <taxon>Dinosauria</taxon>
        <taxon>Saurischia</taxon>
        <taxon>Theropoda</taxon>
        <taxon>Coelurosauria</taxon>
        <taxon>Aves</taxon>
        <taxon>Neognathae</taxon>
        <taxon>Galloanserae</taxon>
        <taxon>Anseriformes</taxon>
        <taxon>Anatidae</taxon>
        <taxon>Anatinae</taxon>
        <taxon>Anas</taxon>
    </lineage>
</organism>
<comment type="subcellular location">
    <subcellularLocation>
        <location evidence="1">Membrane</location>
        <topology evidence="1">Multi-pass membrane protein</topology>
    </subcellularLocation>
</comment>
<evidence type="ECO:0000256" key="6">
    <source>
        <dbReference type="SAM" id="Phobius"/>
    </source>
</evidence>
<dbReference type="InterPro" id="IPR020977">
    <property type="entry name" value="Beta-casein-like"/>
</dbReference>
<dbReference type="Pfam" id="PF12304">
    <property type="entry name" value="BCLP"/>
    <property type="match status" value="2"/>
</dbReference>
<dbReference type="PANTHER" id="PTHR31258">
    <property type="entry name" value="KERATINOCYTE-ASSOCIATED PROTEIN 3"/>
    <property type="match status" value="1"/>
</dbReference>
<evidence type="ECO:0000256" key="4">
    <source>
        <dbReference type="ARBA" id="ARBA00022989"/>
    </source>
</evidence>
<keyword evidence="4 6" id="KW-1133">Transmembrane helix</keyword>
<evidence type="ECO:0008006" key="9">
    <source>
        <dbReference type="Google" id="ProtNLM"/>
    </source>
</evidence>
<protein>
    <recommendedName>
        <fullName evidence="9">Transmembrane protein 54</fullName>
    </recommendedName>
</protein>
<dbReference type="Proteomes" id="UP000016666">
    <property type="component" value="Chromosome 3"/>
</dbReference>
<evidence type="ECO:0000256" key="3">
    <source>
        <dbReference type="ARBA" id="ARBA00022692"/>
    </source>
</evidence>
<feature type="transmembrane region" description="Helical" evidence="6">
    <location>
        <begin position="375"/>
        <end position="401"/>
    </location>
</feature>
<feature type="transmembrane region" description="Helical" evidence="6">
    <location>
        <begin position="83"/>
        <end position="101"/>
    </location>
</feature>
<evidence type="ECO:0000313" key="7">
    <source>
        <dbReference type="Ensembl" id="ENSAPLP00000032047.1"/>
    </source>
</evidence>
<reference evidence="7" key="2">
    <citation type="submission" date="2025-08" db="UniProtKB">
        <authorList>
            <consortium name="Ensembl"/>
        </authorList>
    </citation>
    <scope>IDENTIFICATION</scope>
</reference>
<dbReference type="STRING" id="8840.ENSAPLP00000032047"/>
<dbReference type="GO" id="GO:0016020">
    <property type="term" value="C:membrane"/>
    <property type="evidence" value="ECO:0007669"/>
    <property type="project" value="UniProtKB-SubCell"/>
</dbReference>
<proteinExistence type="inferred from homology"/>
<dbReference type="Ensembl" id="ENSAPLT00000022229.1">
    <property type="protein sequence ID" value="ENSAPLP00000032047.1"/>
    <property type="gene ID" value="ENSAPLG00000030912.1"/>
</dbReference>
<evidence type="ECO:0000313" key="8">
    <source>
        <dbReference type="Proteomes" id="UP000016666"/>
    </source>
</evidence>
<comment type="similarity">
    <text evidence="2">Belongs to the TMEM54 family.</text>
</comment>
<keyword evidence="3 6" id="KW-0812">Transmembrane</keyword>
<feature type="transmembrane region" description="Helical" evidence="6">
    <location>
        <begin position="317"/>
        <end position="335"/>
    </location>
</feature>
<reference evidence="7 8" key="1">
    <citation type="submission" date="2017-10" db="EMBL/GenBank/DDBJ databases">
        <title>A new Pekin duck reference genome.</title>
        <authorList>
            <person name="Hou Z.-C."/>
            <person name="Zhou Z.-K."/>
            <person name="Zhu F."/>
            <person name="Hou S.-S."/>
        </authorList>
    </citation>
    <scope>NUCLEOTIDE SEQUENCE [LARGE SCALE GENOMIC DNA]</scope>
</reference>
<feature type="transmembrane region" description="Helical" evidence="6">
    <location>
        <begin position="121"/>
        <end position="144"/>
    </location>
</feature>
<reference evidence="7" key="3">
    <citation type="submission" date="2025-09" db="UniProtKB">
        <authorList>
            <consortium name="Ensembl"/>
        </authorList>
    </citation>
    <scope>IDENTIFICATION</scope>
</reference>
<dbReference type="AlphaFoldDB" id="A0A493U1Q3"/>
<dbReference type="PANTHER" id="PTHR31258:SF1">
    <property type="entry name" value="KERATINOCYTE-ASSOCIATED PROTEIN 3"/>
    <property type="match status" value="1"/>
</dbReference>
<name>A0A493U1Q3_ANAPP</name>
<keyword evidence="8" id="KW-1185">Reference proteome</keyword>
<evidence type="ECO:0000256" key="5">
    <source>
        <dbReference type="ARBA" id="ARBA00023136"/>
    </source>
</evidence>
<evidence type="ECO:0000256" key="2">
    <source>
        <dbReference type="ARBA" id="ARBA00011030"/>
    </source>
</evidence>
<sequence length="552" mass="58957">MPLQGWAQRCPRISFLSFPIFNKLFCKYLSAASFRAGAGRGGAGPGGGPAWGRPLGAAAAMAGGRAGRRGLAALAEPRRLMRAGLGLIVLGHGSLVLGAIVHGSVLRHVARASRAVTPEYAVANVVSVVSGLLSITAGIVAILVSHNLSRAVLVSVGLLDRELSHPGKGQVGGLHAAWALPPATPLDLVPSSSFRFCCGCLDSLQSCRCCLLCCCLHLLGSTGRMGSSLGTRHHLGVEKFQLKHKSCSWSQASHCGLTQCGSAGGRAAADSLSCLWRWGKMGFGLQETVGAGVMDDEGCEQYKCFVRGLSHMRRSKGLYVFGTNFCRVSSAFITLHRGHTEVCAWPMQWQCLALVFPLALASTTLTCFPCCQQHWTLLSVSLLNCLLSTACSVGLALAIALTVHSRGMRLVTGCNSSALPADARVAIATNDCPFNTTRIYVSMWGQCTLYLSVVFPPPPPPPPRGFLLFHFSFLVLFPASFFSQPFPAPPPPTLLPAWALLSAVCKYAGCSGSTVPERPLTFCRTQLWRSGSPPWCWWLQKLCYLAGVVWWP</sequence>
<dbReference type="GeneTree" id="ENSGT00390000004700"/>
<feature type="transmembrane region" description="Helical" evidence="6">
    <location>
        <begin position="347"/>
        <end position="368"/>
    </location>
</feature>
<keyword evidence="5 6" id="KW-0472">Membrane</keyword>